<accession>A0A1F6D0D8</accession>
<evidence type="ECO:0000313" key="1">
    <source>
        <dbReference type="EMBL" id="OGG54896.1"/>
    </source>
</evidence>
<dbReference type="InterPro" id="IPR003795">
    <property type="entry name" value="DUF192"/>
</dbReference>
<dbReference type="AlphaFoldDB" id="A0A1F6D0D8"/>
<evidence type="ECO:0000313" key="2">
    <source>
        <dbReference type="Proteomes" id="UP000177659"/>
    </source>
</evidence>
<reference evidence="1 2" key="1">
    <citation type="journal article" date="2016" name="Nat. Commun.">
        <title>Thousands of microbial genomes shed light on interconnected biogeochemical processes in an aquifer system.</title>
        <authorList>
            <person name="Anantharaman K."/>
            <person name="Brown C.T."/>
            <person name="Hug L.A."/>
            <person name="Sharon I."/>
            <person name="Castelle C.J."/>
            <person name="Probst A.J."/>
            <person name="Thomas B.C."/>
            <person name="Singh A."/>
            <person name="Wilkins M.J."/>
            <person name="Karaoz U."/>
            <person name="Brodie E.L."/>
            <person name="Williams K.H."/>
            <person name="Hubbard S.S."/>
            <person name="Banfield J.F."/>
        </authorList>
    </citation>
    <scope>NUCLEOTIDE SEQUENCE [LARGE SCALE GENOMIC DNA]</scope>
</reference>
<sequence>MNKFFIFVVLAILLLSPAFLSKLLKAPEEENTIFSMPLSTVTIGQTIIAVAIADTHETRRKGLSDLLALQDGHGLFFAFPSSGTYGIWMKDMQFSIDIAWLDEKLQIIDVARDIAPETYPAAFYPKAPARYILELPAGFLKAHRIEIGNTAMVEVRQL</sequence>
<name>A0A1F6D0D8_9BACT</name>
<dbReference type="Pfam" id="PF02643">
    <property type="entry name" value="DUF192"/>
    <property type="match status" value="1"/>
</dbReference>
<proteinExistence type="predicted"/>
<dbReference type="PANTHER" id="PTHR37953">
    <property type="entry name" value="UPF0127 PROTEIN MJ1496"/>
    <property type="match status" value="1"/>
</dbReference>
<dbReference type="EMBL" id="MFLC01000028">
    <property type="protein sequence ID" value="OGG54896.1"/>
    <property type="molecule type" value="Genomic_DNA"/>
</dbReference>
<dbReference type="PANTHER" id="PTHR37953:SF1">
    <property type="entry name" value="UPF0127 PROTEIN MJ1496"/>
    <property type="match status" value="1"/>
</dbReference>
<dbReference type="Gene3D" id="2.60.120.1140">
    <property type="entry name" value="Protein of unknown function DUF192"/>
    <property type="match status" value="1"/>
</dbReference>
<organism evidence="1 2">
    <name type="scientific">Candidatus Kaiserbacteria bacterium RIFCSPHIGHO2_02_FULL_49_11</name>
    <dbReference type="NCBI Taxonomy" id="1798489"/>
    <lineage>
        <taxon>Bacteria</taxon>
        <taxon>Candidatus Kaiseribacteriota</taxon>
    </lineage>
</organism>
<comment type="caution">
    <text evidence="1">The sequence shown here is derived from an EMBL/GenBank/DDBJ whole genome shotgun (WGS) entry which is preliminary data.</text>
</comment>
<protein>
    <recommendedName>
        <fullName evidence="3">DUF192 domain-containing protein</fullName>
    </recommendedName>
</protein>
<dbReference type="Proteomes" id="UP000177659">
    <property type="component" value="Unassembled WGS sequence"/>
</dbReference>
<evidence type="ECO:0008006" key="3">
    <source>
        <dbReference type="Google" id="ProtNLM"/>
    </source>
</evidence>
<gene>
    <name evidence="1" type="ORF">A3D62_00065</name>
</gene>
<dbReference type="InterPro" id="IPR038695">
    <property type="entry name" value="Saro_0823-like_sf"/>
</dbReference>